<evidence type="ECO:0000313" key="4">
    <source>
        <dbReference type="Proteomes" id="UP000316092"/>
    </source>
</evidence>
<protein>
    <recommendedName>
        <fullName evidence="5">Peptidase</fullName>
    </recommendedName>
</protein>
<feature type="region of interest" description="Disordered" evidence="1">
    <location>
        <begin position="42"/>
        <end position="63"/>
    </location>
</feature>
<dbReference type="EMBL" id="VKDB01000012">
    <property type="protein sequence ID" value="TSA83841.1"/>
    <property type="molecule type" value="Genomic_DNA"/>
</dbReference>
<feature type="signal peptide" evidence="2">
    <location>
        <begin position="1"/>
        <end position="27"/>
    </location>
</feature>
<dbReference type="Gene3D" id="3.10.170.20">
    <property type="match status" value="1"/>
</dbReference>
<dbReference type="OrthoDB" id="61573at2"/>
<keyword evidence="4" id="KW-1185">Reference proteome</keyword>
<dbReference type="Proteomes" id="UP000316092">
    <property type="component" value="Unassembled WGS sequence"/>
</dbReference>
<feature type="chain" id="PRO_5021994567" description="Peptidase" evidence="2">
    <location>
        <begin position="28"/>
        <end position="312"/>
    </location>
</feature>
<evidence type="ECO:0008006" key="5">
    <source>
        <dbReference type="Google" id="ProtNLM"/>
    </source>
</evidence>
<dbReference type="AlphaFoldDB" id="A0A553UUZ8"/>
<comment type="caution">
    <text evidence="3">The sequence shown here is derived from an EMBL/GenBank/DDBJ whole genome shotgun (WGS) entry which is preliminary data.</text>
</comment>
<accession>A0A553UUZ8</accession>
<sequence>MANNRWRLKLSTGAMLAGVLGASLSLAVSGPIQQSAVRQTPVRQAAVQRPATKHPPLGRARPTPLLSRARAPFVIELRLRGKALTATQQATLQAAANRVAGLITSNYQPVMLDLPANDCDKGFPTIKERLNHFVAYITVKDLGDDVYGDSAPCSLHDKTYLPIYGAVDLNSRGLSDLAEPELRDTIIHELLHALGVGTLWTVDERVSLSGESDNKNLIAKRSGKWYYTAPRALAAYQALGGKGKGILLDPDQGHWAGEVVCSEILSGSAGDVTDRVNPISALTLGALADLGYSVNPKLADKYALPKGRCPLN</sequence>
<gene>
    <name evidence="3" type="ORF">FNU79_11455</name>
</gene>
<evidence type="ECO:0000256" key="2">
    <source>
        <dbReference type="SAM" id="SignalP"/>
    </source>
</evidence>
<keyword evidence="2" id="KW-0732">Signal</keyword>
<reference evidence="3 4" key="1">
    <citation type="submission" date="2019-07" db="EMBL/GenBank/DDBJ databases">
        <title>Deinococcus detaillus sp. nov., isolated from humus soil in Antarctica.</title>
        <authorList>
            <person name="Zhang K."/>
        </authorList>
    </citation>
    <scope>NUCLEOTIDE SEQUENCE [LARGE SCALE GENOMIC DNA]</scope>
    <source>
        <strain evidence="3 4">H1</strain>
    </source>
</reference>
<dbReference type="SUPFAM" id="SSF55486">
    <property type="entry name" value="Metalloproteases ('zincins'), catalytic domain"/>
    <property type="match status" value="1"/>
</dbReference>
<proteinExistence type="predicted"/>
<dbReference type="RefSeq" id="WP_143720977.1">
    <property type="nucleotide sequence ID" value="NZ_VKDB01000012.1"/>
</dbReference>
<evidence type="ECO:0000313" key="3">
    <source>
        <dbReference type="EMBL" id="TSA83841.1"/>
    </source>
</evidence>
<organism evidence="3 4">
    <name type="scientific">Deinococcus detaillensis</name>
    <dbReference type="NCBI Taxonomy" id="2592048"/>
    <lineage>
        <taxon>Bacteria</taxon>
        <taxon>Thermotogati</taxon>
        <taxon>Deinococcota</taxon>
        <taxon>Deinococci</taxon>
        <taxon>Deinococcales</taxon>
        <taxon>Deinococcaceae</taxon>
        <taxon>Deinococcus</taxon>
    </lineage>
</organism>
<name>A0A553UUZ8_9DEIO</name>
<evidence type="ECO:0000256" key="1">
    <source>
        <dbReference type="SAM" id="MobiDB-lite"/>
    </source>
</evidence>